<gene>
    <name evidence="2" type="ORF">KT71_002887</name>
</gene>
<dbReference type="HOGENOM" id="CLU_2681360_0_0_6"/>
<comment type="caution">
    <text evidence="2">The sequence shown here is derived from an EMBL/GenBank/DDBJ whole genome shotgun (WGS) entry which is preliminary data.</text>
</comment>
<evidence type="ECO:0000313" key="2">
    <source>
        <dbReference type="EMBL" id="ESZ89343.1"/>
    </source>
</evidence>
<name>V7HRZ6_9GAMM</name>
<reference evidence="2 3" key="1">
    <citation type="journal article" date="2007" name="Proc. Natl. Acad. Sci. U.S.A.">
        <title>Characterization of a marine gammaproteobacterium capable of aerobic anoxygenic photosynthesis.</title>
        <authorList>
            <person name="Fuchs B.M."/>
            <person name="Spring S."/>
            <person name="Teeling H."/>
            <person name="Quast C."/>
            <person name="Wulf J."/>
            <person name="Schattenhofer M."/>
            <person name="Yan S."/>
            <person name="Ferriera S."/>
            <person name="Johnson J."/>
            <person name="Glockner F.O."/>
            <person name="Amann R."/>
        </authorList>
    </citation>
    <scope>NUCLEOTIDE SEQUENCE [LARGE SCALE GENOMIC DNA]</scope>
    <source>
        <strain evidence="2">KT71</strain>
    </source>
</reference>
<dbReference type="EMBL" id="AAOA02000003">
    <property type="protein sequence ID" value="ESZ89343.1"/>
    <property type="molecule type" value="Genomic_DNA"/>
</dbReference>
<accession>V7HRZ6</accession>
<evidence type="ECO:0000313" key="3">
    <source>
        <dbReference type="Proteomes" id="UP000019205"/>
    </source>
</evidence>
<keyword evidence="3" id="KW-1185">Reference proteome</keyword>
<sequence>MNHLEAVALCNTWCAQAAKTPDTPLIEDRANHQRLNLKTGGEALRLLERSITGEPTADIEPQDETGLNDRTCNA</sequence>
<evidence type="ECO:0000256" key="1">
    <source>
        <dbReference type="SAM" id="MobiDB-lite"/>
    </source>
</evidence>
<dbReference type="Proteomes" id="UP000019205">
    <property type="component" value="Chromosome"/>
</dbReference>
<proteinExistence type="predicted"/>
<protein>
    <submittedName>
        <fullName evidence="2">Uncharacterized protein</fullName>
    </submittedName>
</protein>
<organism evidence="2 3">
    <name type="scientific">Congregibacter litoralis KT71</name>
    <dbReference type="NCBI Taxonomy" id="314285"/>
    <lineage>
        <taxon>Bacteria</taxon>
        <taxon>Pseudomonadati</taxon>
        <taxon>Pseudomonadota</taxon>
        <taxon>Gammaproteobacteria</taxon>
        <taxon>Cellvibrionales</taxon>
        <taxon>Halieaceae</taxon>
        <taxon>Congregibacter</taxon>
    </lineage>
</organism>
<feature type="region of interest" description="Disordered" evidence="1">
    <location>
        <begin position="51"/>
        <end position="74"/>
    </location>
</feature>
<dbReference type="AlphaFoldDB" id="V7HRZ6"/>
<reference evidence="2 3" key="2">
    <citation type="journal article" date="2009" name="PLoS ONE">
        <title>The photosynthetic apparatus and its regulation in the aerobic gammaproteobacterium Congregibacter litoralis gen. nov., sp. nov.</title>
        <authorList>
            <person name="Spring S."/>
            <person name="Lunsdorf H."/>
            <person name="Fuchs B.M."/>
            <person name="Tindall B.J."/>
        </authorList>
    </citation>
    <scope>NUCLEOTIDE SEQUENCE [LARGE SCALE GENOMIC DNA]</scope>
    <source>
        <strain evidence="2">KT71</strain>
    </source>
</reference>
<dbReference type="STRING" id="314285.KT71_002887"/>